<dbReference type="RefSeq" id="XP_018926388.2">
    <property type="nucleotide sequence ID" value="XM_019070843.2"/>
</dbReference>
<dbReference type="PANTHER" id="PTHR46149:SF2">
    <property type="entry name" value="GTP-BINDING PROTEIN RHES"/>
    <property type="match status" value="1"/>
</dbReference>
<dbReference type="GO" id="GO:0007165">
    <property type="term" value="P:signal transduction"/>
    <property type="evidence" value="ECO:0007669"/>
    <property type="project" value="TreeGrafter"/>
</dbReference>
<dbReference type="NCBIfam" id="TIGR00231">
    <property type="entry name" value="small_GTP"/>
    <property type="match status" value="1"/>
</dbReference>
<dbReference type="SMART" id="SM00173">
    <property type="entry name" value="RAS"/>
    <property type="match status" value="1"/>
</dbReference>
<dbReference type="Pfam" id="PF00071">
    <property type="entry name" value="Ras"/>
    <property type="match status" value="1"/>
</dbReference>
<dbReference type="OrthoDB" id="265044at2759"/>
<dbReference type="GO" id="GO:0005886">
    <property type="term" value="C:plasma membrane"/>
    <property type="evidence" value="ECO:0007669"/>
    <property type="project" value="UniProtKB-SubCell"/>
</dbReference>
<dbReference type="GeneID" id="109053457"/>
<dbReference type="KEGG" id="ccar:109053457"/>
<dbReference type="GO" id="GO:0005525">
    <property type="term" value="F:GTP binding"/>
    <property type="evidence" value="ECO:0007669"/>
    <property type="project" value="UniProtKB-KW"/>
</dbReference>
<dbReference type="InterPro" id="IPR027417">
    <property type="entry name" value="P-loop_NTPase"/>
</dbReference>
<dbReference type="PROSITE" id="PS51419">
    <property type="entry name" value="RAB"/>
    <property type="match status" value="1"/>
</dbReference>
<keyword evidence="3" id="KW-0488">Methylation</keyword>
<feature type="compositionally biased region" description="Basic and acidic residues" evidence="9">
    <location>
        <begin position="22"/>
        <end position="35"/>
    </location>
</feature>
<keyword evidence="7" id="KW-0449">Lipoprotein</keyword>
<feature type="compositionally biased region" description="Polar residues" evidence="9">
    <location>
        <begin position="1"/>
        <end position="19"/>
    </location>
</feature>
<evidence type="ECO:0000256" key="6">
    <source>
        <dbReference type="ARBA" id="ARBA00023136"/>
    </source>
</evidence>
<evidence type="ECO:0000256" key="9">
    <source>
        <dbReference type="SAM" id="MobiDB-lite"/>
    </source>
</evidence>
<evidence type="ECO:0000313" key="11">
    <source>
        <dbReference type="Proteomes" id="UP000694701"/>
    </source>
</evidence>
<name>A0A8C0XXS9_CYPCA</name>
<comment type="subcellular location">
    <subcellularLocation>
        <location evidence="1">Cell membrane</location>
        <topology evidence="1">Lipid-anchor</topology>
    </subcellularLocation>
</comment>
<evidence type="ECO:0000256" key="3">
    <source>
        <dbReference type="ARBA" id="ARBA00022481"/>
    </source>
</evidence>
<dbReference type="PROSITE" id="PS51421">
    <property type="entry name" value="RAS"/>
    <property type="match status" value="1"/>
</dbReference>
<dbReference type="SMART" id="SM00175">
    <property type="entry name" value="RAB"/>
    <property type="match status" value="1"/>
</dbReference>
<evidence type="ECO:0000256" key="7">
    <source>
        <dbReference type="ARBA" id="ARBA00023288"/>
    </source>
</evidence>
<keyword evidence="2" id="KW-1003">Cell membrane</keyword>
<proteinExistence type="inferred from homology"/>
<dbReference type="PANTHER" id="PTHR46149">
    <property type="entry name" value="MIP08469P"/>
    <property type="match status" value="1"/>
</dbReference>
<feature type="region of interest" description="Disordered" evidence="9">
    <location>
        <begin position="1"/>
        <end position="39"/>
    </location>
</feature>
<dbReference type="GO" id="GO:0003924">
    <property type="term" value="F:GTPase activity"/>
    <property type="evidence" value="ECO:0007669"/>
    <property type="project" value="InterPro"/>
</dbReference>
<comment type="similarity">
    <text evidence="8">Belongs to the small GTPase superfamily. RasD family.</text>
</comment>
<dbReference type="PRINTS" id="PR00449">
    <property type="entry name" value="RASTRNSFRMNG"/>
</dbReference>
<organism evidence="10 11">
    <name type="scientific">Cyprinus carpio</name>
    <name type="common">Common carp</name>
    <dbReference type="NCBI Taxonomy" id="7962"/>
    <lineage>
        <taxon>Eukaryota</taxon>
        <taxon>Metazoa</taxon>
        <taxon>Chordata</taxon>
        <taxon>Craniata</taxon>
        <taxon>Vertebrata</taxon>
        <taxon>Euteleostomi</taxon>
        <taxon>Actinopterygii</taxon>
        <taxon>Neopterygii</taxon>
        <taxon>Teleostei</taxon>
        <taxon>Ostariophysi</taxon>
        <taxon>Cypriniformes</taxon>
        <taxon>Cyprinidae</taxon>
        <taxon>Cyprininae</taxon>
        <taxon>Cyprinus</taxon>
    </lineage>
</organism>
<keyword evidence="6" id="KW-0472">Membrane</keyword>
<evidence type="ECO:0000256" key="4">
    <source>
        <dbReference type="ARBA" id="ARBA00022741"/>
    </source>
</evidence>
<feature type="compositionally biased region" description="Basic and acidic residues" evidence="9">
    <location>
        <begin position="141"/>
        <end position="151"/>
    </location>
</feature>
<sequence length="423" mass="47723">MPSNTAVANTLNRQQNCSDSPDEPKALNDAPHDTTHPSSAYKSTAATAYKSLQRDYGVLHIPKPPSCRPQHQPFWMIPTRSIEVNTTDKALSVDGTATLSCCLHSEGTATVDMHLQCASHWRLPEPKARVVRSASTGKRLSSSERKPRRSLDPFSAPQLHKTKHMKYESQNDELVSVKPSHYRRIVVLGAPRVGKTAIIRRFLGDDGFEEQYEPTTEDFHSKLYHIRGERYQLDILDASKERDFPAKRRLSILTGDIFLLVFSLTDRESFTEICSLREEIFTAKSKLTKTKENRQLPLIICGNKTDLNSSRAVQHSDICQSLGEDRVLFEVSAKNCTNLEKMFEALAMLGGLPTETRPSLHRDISIHTYQALSGRKRNKRAMHEPCGAVHPLARRPSFSSDLRRVMGPSTPKRITPIERCQIQ</sequence>
<dbReference type="GO" id="GO:0031681">
    <property type="term" value="F:G-protein beta-subunit binding"/>
    <property type="evidence" value="ECO:0007669"/>
    <property type="project" value="TreeGrafter"/>
</dbReference>
<keyword evidence="4" id="KW-0547">Nucleotide-binding</keyword>
<dbReference type="Proteomes" id="UP000694701">
    <property type="component" value="Unplaced"/>
</dbReference>
<evidence type="ECO:0000256" key="8">
    <source>
        <dbReference type="ARBA" id="ARBA00038061"/>
    </source>
</evidence>
<feature type="region of interest" description="Disordered" evidence="9">
    <location>
        <begin position="128"/>
        <end position="170"/>
    </location>
</feature>
<dbReference type="InterPro" id="IPR052236">
    <property type="entry name" value="Small_GTPase_RasD"/>
</dbReference>
<dbReference type="SMART" id="SM00174">
    <property type="entry name" value="RHO"/>
    <property type="match status" value="1"/>
</dbReference>
<evidence type="ECO:0000256" key="2">
    <source>
        <dbReference type="ARBA" id="ARBA00022475"/>
    </source>
</evidence>
<evidence type="ECO:0000256" key="5">
    <source>
        <dbReference type="ARBA" id="ARBA00023134"/>
    </source>
</evidence>
<accession>A0A8C0XXS9</accession>
<dbReference type="InterPro" id="IPR005225">
    <property type="entry name" value="Small_GTP-bd"/>
</dbReference>
<evidence type="ECO:0000313" key="10">
    <source>
        <dbReference type="Ensembl" id="ENSCCRP00020085204.1"/>
    </source>
</evidence>
<dbReference type="AlphaFoldDB" id="A0A8C0XXS9"/>
<dbReference type="SUPFAM" id="SSF52540">
    <property type="entry name" value="P-loop containing nucleoside triphosphate hydrolases"/>
    <property type="match status" value="1"/>
</dbReference>
<reference evidence="10" key="1">
    <citation type="submission" date="2025-08" db="UniProtKB">
        <authorList>
            <consortium name="Ensembl"/>
        </authorList>
    </citation>
    <scope>IDENTIFICATION</scope>
</reference>
<dbReference type="Gene3D" id="3.40.50.300">
    <property type="entry name" value="P-loop containing nucleotide triphosphate hydrolases"/>
    <property type="match status" value="1"/>
</dbReference>
<keyword evidence="5" id="KW-0342">GTP-binding</keyword>
<protein>
    <submittedName>
        <fullName evidence="10">GTP-binding protein Rhes-like</fullName>
    </submittedName>
</protein>
<dbReference type="Ensembl" id="ENSCCRT00020093251.1">
    <property type="protein sequence ID" value="ENSCCRP00020085204.1"/>
    <property type="gene ID" value="ENSCCRG00020039271.1"/>
</dbReference>
<dbReference type="InterPro" id="IPR001806">
    <property type="entry name" value="Small_GTPase"/>
</dbReference>
<evidence type="ECO:0000256" key="1">
    <source>
        <dbReference type="ARBA" id="ARBA00004193"/>
    </source>
</evidence>